<dbReference type="GO" id="GO:0046872">
    <property type="term" value="F:metal ion binding"/>
    <property type="evidence" value="ECO:0007669"/>
    <property type="project" value="UniProtKB-KW"/>
</dbReference>
<dbReference type="GO" id="GO:0004497">
    <property type="term" value="F:monooxygenase activity"/>
    <property type="evidence" value="ECO:0007669"/>
    <property type="project" value="UniProtKB-ARBA"/>
</dbReference>
<dbReference type="Gene3D" id="2.102.10.10">
    <property type="entry name" value="Rieske [2Fe-2S] iron-sulphur domain"/>
    <property type="match status" value="1"/>
</dbReference>
<keyword evidence="4" id="KW-0411">Iron-sulfur</keyword>
<comment type="caution">
    <text evidence="6">The sequence shown here is derived from an EMBL/GenBank/DDBJ whole genome shotgun (WGS) entry which is preliminary data.</text>
</comment>
<evidence type="ECO:0000313" key="7">
    <source>
        <dbReference type="Proteomes" id="UP000218810"/>
    </source>
</evidence>
<feature type="domain" description="Rieske" evidence="5">
    <location>
        <begin position="5"/>
        <end position="104"/>
    </location>
</feature>
<protein>
    <submittedName>
        <fullName evidence="6">2Fe-2S ferredoxin</fullName>
    </submittedName>
</protein>
<dbReference type="InterPro" id="IPR017941">
    <property type="entry name" value="Rieske_2Fe-2S"/>
</dbReference>
<dbReference type="AlphaFoldDB" id="A0A2A2WR15"/>
<evidence type="ECO:0000256" key="2">
    <source>
        <dbReference type="ARBA" id="ARBA00022723"/>
    </source>
</evidence>
<dbReference type="OrthoDB" id="147178at2"/>
<proteinExistence type="predicted"/>
<dbReference type="RefSeq" id="WP_017837205.1">
    <property type="nucleotide sequence ID" value="NZ_NTGA01000013.1"/>
</dbReference>
<keyword evidence="3" id="KW-0408">Iron</keyword>
<evidence type="ECO:0000256" key="1">
    <source>
        <dbReference type="ARBA" id="ARBA00022714"/>
    </source>
</evidence>
<evidence type="ECO:0000256" key="3">
    <source>
        <dbReference type="ARBA" id="ARBA00023004"/>
    </source>
</evidence>
<dbReference type="InterPro" id="IPR036922">
    <property type="entry name" value="Rieske_2Fe-2S_sf"/>
</dbReference>
<dbReference type="EMBL" id="NTGA01000013">
    <property type="protein sequence ID" value="PAY23679.1"/>
    <property type="molecule type" value="Genomic_DNA"/>
</dbReference>
<keyword evidence="2" id="KW-0479">Metal-binding</keyword>
<dbReference type="GO" id="GO:0016705">
    <property type="term" value="F:oxidoreductase activity, acting on paired donors, with incorporation or reduction of molecular oxygen"/>
    <property type="evidence" value="ECO:0007669"/>
    <property type="project" value="UniProtKB-ARBA"/>
</dbReference>
<evidence type="ECO:0000256" key="4">
    <source>
        <dbReference type="ARBA" id="ARBA00023014"/>
    </source>
</evidence>
<accession>A0A2A2WR15</accession>
<dbReference type="PANTHER" id="PTHR21496">
    <property type="entry name" value="FERREDOXIN-RELATED"/>
    <property type="match status" value="1"/>
</dbReference>
<organism evidence="6 7">
    <name type="scientific">Dietzia natronolimnaea</name>
    <dbReference type="NCBI Taxonomy" id="161920"/>
    <lineage>
        <taxon>Bacteria</taxon>
        <taxon>Bacillati</taxon>
        <taxon>Actinomycetota</taxon>
        <taxon>Actinomycetes</taxon>
        <taxon>Mycobacteriales</taxon>
        <taxon>Dietziaceae</taxon>
        <taxon>Dietzia</taxon>
    </lineage>
</organism>
<gene>
    <name evidence="6" type="ORF">CEY15_07245</name>
</gene>
<dbReference type="PROSITE" id="PS51296">
    <property type="entry name" value="RIESKE"/>
    <property type="match status" value="1"/>
</dbReference>
<name>A0A2A2WR15_9ACTN</name>
<dbReference type="GO" id="GO:0051537">
    <property type="term" value="F:2 iron, 2 sulfur cluster binding"/>
    <property type="evidence" value="ECO:0007669"/>
    <property type="project" value="UniProtKB-KW"/>
</dbReference>
<dbReference type="PANTHER" id="PTHR21496:SF23">
    <property type="entry name" value="3-PHENYLPROPIONATE_CINNAMIC ACID DIOXYGENASE FERREDOXIN SUBUNIT"/>
    <property type="match status" value="1"/>
</dbReference>
<dbReference type="Pfam" id="PF00355">
    <property type="entry name" value="Rieske"/>
    <property type="match status" value="1"/>
</dbReference>
<evidence type="ECO:0000313" key="6">
    <source>
        <dbReference type="EMBL" id="PAY23679.1"/>
    </source>
</evidence>
<keyword evidence="7" id="KW-1185">Reference proteome</keyword>
<sequence>MTQGIVVARVGEIDDGTGITVPKERAGTMDDVAVFHDGDRYYALDDTCTHEESGLADGWVEDGCVECPLHGARFRLADGAVLTPPASSGVAAHTVRVEGTDIVLVPNPARLA</sequence>
<dbReference type="SUPFAM" id="SSF50022">
    <property type="entry name" value="ISP domain"/>
    <property type="match status" value="1"/>
</dbReference>
<keyword evidence="1" id="KW-0001">2Fe-2S</keyword>
<dbReference type="Proteomes" id="UP000218810">
    <property type="component" value="Unassembled WGS sequence"/>
</dbReference>
<evidence type="ECO:0000259" key="5">
    <source>
        <dbReference type="PROSITE" id="PS51296"/>
    </source>
</evidence>
<reference evidence="7" key="1">
    <citation type="submission" date="2017-09" db="EMBL/GenBank/DDBJ databases">
        <authorList>
            <person name="Zhang Y."/>
            <person name="Huang X."/>
            <person name="Liu J."/>
            <person name="Lu L."/>
            <person name="Peng K."/>
        </authorList>
    </citation>
    <scope>NUCLEOTIDE SEQUENCE [LARGE SCALE GENOMIC DNA]</scope>
    <source>
        <strain evidence="7">S-XJ-1</strain>
    </source>
</reference>